<dbReference type="Proteomes" id="UP000265716">
    <property type="component" value="Unassembled WGS sequence"/>
</dbReference>
<evidence type="ECO:0000313" key="1">
    <source>
        <dbReference type="EMBL" id="RHY53256.1"/>
    </source>
</evidence>
<reference evidence="1 2" key="1">
    <citation type="submission" date="2018-08" db="EMBL/GenBank/DDBJ databases">
        <title>Aphanomyces genome sequencing and annotation.</title>
        <authorList>
            <person name="Minardi D."/>
            <person name="Oidtmann B."/>
            <person name="Van Der Giezen M."/>
            <person name="Studholme D.J."/>
        </authorList>
    </citation>
    <scope>NUCLEOTIDE SEQUENCE [LARGE SCALE GENOMIC DNA]</scope>
    <source>
        <strain evidence="1 2">SA</strain>
    </source>
</reference>
<name>A0A397CVC1_APHAT</name>
<gene>
    <name evidence="1" type="ORF">DYB38_006713</name>
</gene>
<accession>A0A397CVC1</accession>
<protein>
    <submittedName>
        <fullName evidence="1">Uncharacterized protein</fullName>
    </submittedName>
</protein>
<dbReference type="AlphaFoldDB" id="A0A397CVC1"/>
<proteinExistence type="predicted"/>
<dbReference type="VEuPathDB" id="FungiDB:H257_15736"/>
<evidence type="ECO:0000313" key="2">
    <source>
        <dbReference type="Proteomes" id="UP000265716"/>
    </source>
</evidence>
<sequence length="220" mass="23842">MKFLAALVHAAAAAIPIHWDFTNPAQGDEGVYIADGKWAVAFRTPASGTTDNTTGLTRNSNPSFFHFWFTISTDASVPATPSMSLQLELCPSAHDLPDCTNSIVSLRIPIASNDDVNTFNGGNLLRTSGGNLLRSSGGVYSWFPEPEIVGAPNTTYWFVLGASSESWVKGPIWLFGQRHFSTATNVNVATFNGEDNSWSLIPFNENNRLLSLVVVATYTH</sequence>
<dbReference type="EMBL" id="QUTC01006236">
    <property type="protein sequence ID" value="RHY53256.1"/>
    <property type="molecule type" value="Genomic_DNA"/>
</dbReference>
<organism evidence="1 2">
    <name type="scientific">Aphanomyces astaci</name>
    <name type="common">Crayfish plague agent</name>
    <dbReference type="NCBI Taxonomy" id="112090"/>
    <lineage>
        <taxon>Eukaryota</taxon>
        <taxon>Sar</taxon>
        <taxon>Stramenopiles</taxon>
        <taxon>Oomycota</taxon>
        <taxon>Saprolegniomycetes</taxon>
        <taxon>Saprolegniales</taxon>
        <taxon>Verrucalvaceae</taxon>
        <taxon>Aphanomyces</taxon>
    </lineage>
</organism>
<comment type="caution">
    <text evidence="1">The sequence shown here is derived from an EMBL/GenBank/DDBJ whole genome shotgun (WGS) entry which is preliminary data.</text>
</comment>